<sequence>MDVTTCLKSLLMAVHQYRENRTALNAAQLQKQVEEMSTVRCVLWSSEGHLQSQCVNALMELIGNTNTCQNLVGSIVSLLTYLACDGDSQLILHSSFSLISSVTAVVLHCSEHTLLVQCLQLLQKLTYNTATLPPTNHLHQLLRFIISTIQSHTDDIIIPCLGLMANLCRENQSVQAFVRSQDSVRSFYRTLLNFLDHSSLTVVVFSLSVLTSLSLGEKVGEKLFGPKNIHQTFQLVFNIILNGDRTVTRKYSVDLLIDLIKSPKIAEHLSRYAHFSTCVTQVSALLENKEPDSATKVLELLLALSVVPSLLPLLRQIFFKPVAPKLGALGNLGGREPGGGQHLDVGLTLVQWLSSPVEGAESCLLQALRLLRELLEGALSGSTLSFVGVLLPVVMELLKESIPSGDDDLVRVCRRSSTIISLLLVLCSEEKTRSLLTQHISAQLCLHQVETLLSCCHGNQPLTCAPPGTDGDLSQLSSHALIQTLKLMSHLRQDVPHMETSFYRVLQDQRTVTPLCVALMSPVALMVHSALSLLFEASSLPDFPAVLMGEGIAANNAFRQRSTELSLKHLPVQEIPPLSTVGVEDSNKSVSCLVEKIKDGLEVKDSCVSEIIDVYEQKLSALATKENHLQELLNSKSSALSQADRIIAQFGVQRAQTEAERSRLCALLKASERRKEQLQAELSYELLMVQRSKTDTEDLLQHNQRLQRDSEQHQELREAYNALLLRLSDSEQQLKDLQTLHQSLTKSSDAQKRSYEALQLLHNKVGVALAQAQCSVESLQEQIQRKQTEFSGVCEQLQQQQLELQVKEEQLKELQVAMETLKKDLIRTEQSRRDTSIKASSLELQKDQLEVKLKSKEDELNKHSAMIAMIHSLSSGKKSDVNLSL</sequence>
<gene>
    <name evidence="3" type="primary">cip2a</name>
</gene>
<evidence type="ECO:0000313" key="4">
    <source>
        <dbReference type="Proteomes" id="UP000694680"/>
    </source>
</evidence>
<dbReference type="PANTHER" id="PTHR23161:SF2">
    <property type="entry name" value="PROTEIN CIP2A"/>
    <property type="match status" value="1"/>
</dbReference>
<name>A0A8C5G3G7_GOUWI</name>
<dbReference type="InterPro" id="IPR011989">
    <property type="entry name" value="ARM-like"/>
</dbReference>
<keyword evidence="4" id="KW-1185">Reference proteome</keyword>
<evidence type="ECO:0000313" key="3">
    <source>
        <dbReference type="Ensembl" id="ENSGWIP00000011407.1"/>
    </source>
</evidence>
<dbReference type="PANTHER" id="PTHR23161">
    <property type="entry name" value="PROTEIN CIP2A"/>
    <property type="match status" value="1"/>
</dbReference>
<dbReference type="Pfam" id="PF21044">
    <property type="entry name" value="CIP2A_N"/>
    <property type="match status" value="1"/>
</dbReference>
<dbReference type="Proteomes" id="UP000694680">
    <property type="component" value="Chromosome 20"/>
</dbReference>
<dbReference type="InterPro" id="IPR042510">
    <property type="entry name" value="CIP2A"/>
</dbReference>
<proteinExistence type="predicted"/>
<organism evidence="3 4">
    <name type="scientific">Gouania willdenowi</name>
    <name type="common">Blunt-snouted clingfish</name>
    <name type="synonym">Lepadogaster willdenowi</name>
    <dbReference type="NCBI Taxonomy" id="441366"/>
    <lineage>
        <taxon>Eukaryota</taxon>
        <taxon>Metazoa</taxon>
        <taxon>Chordata</taxon>
        <taxon>Craniata</taxon>
        <taxon>Vertebrata</taxon>
        <taxon>Euteleostomi</taxon>
        <taxon>Actinopterygii</taxon>
        <taxon>Neopterygii</taxon>
        <taxon>Teleostei</taxon>
        <taxon>Neoteleostei</taxon>
        <taxon>Acanthomorphata</taxon>
        <taxon>Ovalentaria</taxon>
        <taxon>Blenniimorphae</taxon>
        <taxon>Blenniiformes</taxon>
        <taxon>Gobiesocoidei</taxon>
        <taxon>Gobiesocidae</taxon>
        <taxon>Gobiesocinae</taxon>
        <taxon>Gouania</taxon>
    </lineage>
</organism>
<feature type="coiled-coil region" evidence="1">
    <location>
        <begin position="661"/>
        <end position="866"/>
    </location>
</feature>
<reference evidence="3" key="3">
    <citation type="submission" date="2025-09" db="UniProtKB">
        <authorList>
            <consortium name="Ensembl"/>
        </authorList>
    </citation>
    <scope>IDENTIFICATION</scope>
</reference>
<evidence type="ECO:0000256" key="1">
    <source>
        <dbReference type="SAM" id="Coils"/>
    </source>
</evidence>
<dbReference type="SUPFAM" id="SSF48371">
    <property type="entry name" value="ARM repeat"/>
    <property type="match status" value="1"/>
</dbReference>
<reference evidence="3" key="2">
    <citation type="submission" date="2025-08" db="UniProtKB">
        <authorList>
            <consortium name="Ensembl"/>
        </authorList>
    </citation>
    <scope>IDENTIFICATION</scope>
</reference>
<protein>
    <recommendedName>
        <fullName evidence="2">CIP2A N-terminal domain-containing protein</fullName>
    </recommendedName>
</protein>
<dbReference type="InterPro" id="IPR048701">
    <property type="entry name" value="CIP2A_N"/>
</dbReference>
<evidence type="ECO:0000259" key="2">
    <source>
        <dbReference type="Pfam" id="PF21044"/>
    </source>
</evidence>
<dbReference type="Ensembl" id="ENSGWIT00000012710.1">
    <property type="protein sequence ID" value="ENSGWIP00000011407.1"/>
    <property type="gene ID" value="ENSGWIG00000006702.1"/>
</dbReference>
<reference evidence="3" key="1">
    <citation type="submission" date="2020-06" db="EMBL/GenBank/DDBJ databases">
        <authorList>
            <consortium name="Wellcome Sanger Institute Data Sharing"/>
        </authorList>
    </citation>
    <scope>NUCLEOTIDE SEQUENCE [LARGE SCALE GENOMIC DNA]</scope>
</reference>
<dbReference type="Gene3D" id="1.25.10.10">
    <property type="entry name" value="Leucine-rich Repeat Variant"/>
    <property type="match status" value="1"/>
</dbReference>
<feature type="domain" description="CIP2A N-terminal" evidence="2">
    <location>
        <begin position="24"/>
        <end position="564"/>
    </location>
</feature>
<dbReference type="AlphaFoldDB" id="A0A8C5G3G7"/>
<accession>A0A8C5G3G7</accession>
<keyword evidence="1" id="KW-0175">Coiled coil</keyword>
<dbReference type="InterPro" id="IPR016024">
    <property type="entry name" value="ARM-type_fold"/>
</dbReference>